<feature type="domain" description="HTH lacI-type" evidence="6">
    <location>
        <begin position="30"/>
        <end position="84"/>
    </location>
</feature>
<dbReference type="Gene3D" id="3.40.50.2300">
    <property type="match status" value="2"/>
</dbReference>
<comment type="caution">
    <text evidence="7">The sequence shown here is derived from an EMBL/GenBank/DDBJ whole genome shotgun (WGS) entry which is preliminary data.</text>
</comment>
<gene>
    <name evidence="7" type="ORF">H1W37_09805</name>
</gene>
<evidence type="ECO:0000256" key="5">
    <source>
        <dbReference type="SAM" id="MobiDB-lite"/>
    </source>
</evidence>
<keyword evidence="8" id="KW-1185">Reference proteome</keyword>
<organism evidence="7 8">
    <name type="scientific">Stappia taiwanensis</name>
    <dbReference type="NCBI Taxonomy" id="992267"/>
    <lineage>
        <taxon>Bacteria</taxon>
        <taxon>Pseudomonadati</taxon>
        <taxon>Pseudomonadota</taxon>
        <taxon>Alphaproteobacteria</taxon>
        <taxon>Hyphomicrobiales</taxon>
        <taxon>Stappiaceae</taxon>
        <taxon>Stappia</taxon>
    </lineage>
</organism>
<dbReference type="Pfam" id="PF00356">
    <property type="entry name" value="LacI"/>
    <property type="match status" value="1"/>
</dbReference>
<evidence type="ECO:0000256" key="4">
    <source>
        <dbReference type="ARBA" id="ARBA00023163"/>
    </source>
</evidence>
<dbReference type="SMART" id="SM00354">
    <property type="entry name" value="HTH_LACI"/>
    <property type="match status" value="1"/>
</dbReference>
<dbReference type="InterPro" id="IPR028082">
    <property type="entry name" value="Peripla_BP_I"/>
</dbReference>
<evidence type="ECO:0000256" key="1">
    <source>
        <dbReference type="ARBA" id="ARBA00022491"/>
    </source>
</evidence>
<dbReference type="GO" id="GO:0003700">
    <property type="term" value="F:DNA-binding transcription factor activity"/>
    <property type="evidence" value="ECO:0007669"/>
    <property type="project" value="TreeGrafter"/>
</dbReference>
<feature type="region of interest" description="Disordered" evidence="5">
    <location>
        <begin position="1"/>
        <end position="26"/>
    </location>
</feature>
<dbReference type="CDD" id="cd06278">
    <property type="entry name" value="PBP1_LacI-like"/>
    <property type="match status" value="1"/>
</dbReference>
<keyword evidence="4" id="KW-0804">Transcription</keyword>
<dbReference type="PANTHER" id="PTHR30146:SF95">
    <property type="entry name" value="RIBOSE OPERON REPRESSOR"/>
    <property type="match status" value="1"/>
</dbReference>
<keyword evidence="1" id="KW-0678">Repressor</keyword>
<evidence type="ECO:0000259" key="6">
    <source>
        <dbReference type="PROSITE" id="PS50932"/>
    </source>
</evidence>
<proteinExistence type="predicted"/>
<dbReference type="InterPro" id="IPR046335">
    <property type="entry name" value="LacI/GalR-like_sensor"/>
</dbReference>
<keyword evidence="2" id="KW-0805">Transcription regulation</keyword>
<evidence type="ECO:0000313" key="7">
    <source>
        <dbReference type="EMBL" id="MBA4611946.1"/>
    </source>
</evidence>
<evidence type="ECO:0000313" key="8">
    <source>
        <dbReference type="Proteomes" id="UP000559404"/>
    </source>
</evidence>
<dbReference type="Gene3D" id="1.10.260.40">
    <property type="entry name" value="lambda repressor-like DNA-binding domains"/>
    <property type="match status" value="1"/>
</dbReference>
<dbReference type="CDD" id="cd01392">
    <property type="entry name" value="HTH_LacI"/>
    <property type="match status" value="1"/>
</dbReference>
<evidence type="ECO:0000256" key="3">
    <source>
        <dbReference type="ARBA" id="ARBA00023125"/>
    </source>
</evidence>
<dbReference type="InterPro" id="IPR000843">
    <property type="entry name" value="HTH_LacI"/>
</dbReference>
<reference evidence="7 8" key="2">
    <citation type="submission" date="2020-08" db="EMBL/GenBank/DDBJ databases">
        <title>Stappia taiwanensis sp. nov., isolated from a coastal thermal spring.</title>
        <authorList>
            <person name="Kampfer P."/>
        </authorList>
    </citation>
    <scope>NUCLEOTIDE SEQUENCE [LARGE SCALE GENOMIC DNA]</scope>
    <source>
        <strain evidence="7 8">DSM 23284</strain>
    </source>
</reference>
<dbReference type="Proteomes" id="UP000559404">
    <property type="component" value="Unassembled WGS sequence"/>
</dbReference>
<accession>A0A838XTT7</accession>
<dbReference type="InterPro" id="IPR010982">
    <property type="entry name" value="Lambda_DNA-bd_dom_sf"/>
</dbReference>
<protein>
    <submittedName>
        <fullName evidence="7">LacI family DNA-binding transcriptional regulator</fullName>
    </submittedName>
</protein>
<dbReference type="SUPFAM" id="SSF53822">
    <property type="entry name" value="Periplasmic binding protein-like I"/>
    <property type="match status" value="1"/>
</dbReference>
<name>A0A838XTT7_9HYPH</name>
<dbReference type="AlphaFoldDB" id="A0A838XTT7"/>
<sequence>MGGGEGKVTARKISGDARAEGAGQGGAKSVSAKDVAALAGVSRAAVSRTFTPGASVSAETRRKVLEAADALGYQVNHLARGLTRQQTGIVALIVAKLATPYRSAMVQALTGKLQAAGKVAMIINTDQEEATVELALRQALSYRADAAVILSGMPDRSIADLCHRNGQRLVLINRDDSLPGSIQLRVNDAQAGRMALLAFLRAGCRRLAVATSCDDTPSLLARERSFLEEARTLGLDVQCERFGASGYDSGLALGERLLVRPERPDAVFCTTDLIACGVMDAARQRFGLSIPADLSVIGFDDIPQAGWEAYQLTTFTQPIEETASAAVDWIARGENGDVPCRVDLTATMRWRRSVRARQAEAAPAG</sequence>
<dbReference type="GO" id="GO:0000976">
    <property type="term" value="F:transcription cis-regulatory region binding"/>
    <property type="evidence" value="ECO:0007669"/>
    <property type="project" value="TreeGrafter"/>
</dbReference>
<reference evidence="7 8" key="1">
    <citation type="submission" date="2020-07" db="EMBL/GenBank/DDBJ databases">
        <authorList>
            <person name="Li M."/>
        </authorList>
    </citation>
    <scope>NUCLEOTIDE SEQUENCE [LARGE SCALE GENOMIC DNA]</scope>
    <source>
        <strain evidence="7 8">DSM 23284</strain>
    </source>
</reference>
<dbReference type="Pfam" id="PF13377">
    <property type="entry name" value="Peripla_BP_3"/>
    <property type="match status" value="1"/>
</dbReference>
<keyword evidence="3 7" id="KW-0238">DNA-binding</keyword>
<dbReference type="RefSeq" id="WP_181760136.1">
    <property type="nucleotide sequence ID" value="NZ_BMCR01000008.1"/>
</dbReference>
<dbReference type="EMBL" id="JACEON010000007">
    <property type="protein sequence ID" value="MBA4611946.1"/>
    <property type="molecule type" value="Genomic_DNA"/>
</dbReference>
<dbReference type="PANTHER" id="PTHR30146">
    <property type="entry name" value="LACI-RELATED TRANSCRIPTIONAL REPRESSOR"/>
    <property type="match status" value="1"/>
</dbReference>
<dbReference type="PROSITE" id="PS50932">
    <property type="entry name" value="HTH_LACI_2"/>
    <property type="match status" value="1"/>
</dbReference>
<dbReference type="SUPFAM" id="SSF47413">
    <property type="entry name" value="lambda repressor-like DNA-binding domains"/>
    <property type="match status" value="1"/>
</dbReference>
<evidence type="ECO:0000256" key="2">
    <source>
        <dbReference type="ARBA" id="ARBA00023015"/>
    </source>
</evidence>